<dbReference type="OrthoDB" id="3638805at2"/>
<sequence>MLYAVLLVVLAAFGLLVTALVSTHTLWAWLSVALSAVAAALLVADWWLRRRASAAARVQEADGTVVIPEDSPTEGAESTAERVTDTSGVGTGDTAEGDSGEPLGATSGPPGDSSAPDVPPPEDEPAVEDTDAADILIVADLTDEVRVIDERPRYHLPSCDWLADRPTIPLPVREARQLGFTPCARCSPDRSLAAAHRRTRQG</sequence>
<dbReference type="SUPFAM" id="SSF57884">
    <property type="entry name" value="Ada DNA repair protein, N-terminal domain (N-Ada 10)"/>
    <property type="match status" value="1"/>
</dbReference>
<organism evidence="3 4">
    <name type="scientific">Gandjariella thermophila</name>
    <dbReference type="NCBI Taxonomy" id="1931992"/>
    <lineage>
        <taxon>Bacteria</taxon>
        <taxon>Bacillati</taxon>
        <taxon>Actinomycetota</taxon>
        <taxon>Actinomycetes</taxon>
        <taxon>Pseudonocardiales</taxon>
        <taxon>Pseudonocardiaceae</taxon>
        <taxon>Gandjariella</taxon>
    </lineage>
</organism>
<proteinExistence type="predicted"/>
<evidence type="ECO:0000313" key="4">
    <source>
        <dbReference type="Proteomes" id="UP000298860"/>
    </source>
</evidence>
<evidence type="ECO:0000256" key="1">
    <source>
        <dbReference type="SAM" id="MobiDB-lite"/>
    </source>
</evidence>
<evidence type="ECO:0000313" key="3">
    <source>
        <dbReference type="EMBL" id="GDY32802.1"/>
    </source>
</evidence>
<feature type="compositionally biased region" description="Acidic residues" evidence="1">
    <location>
        <begin position="120"/>
        <end position="131"/>
    </location>
</feature>
<gene>
    <name evidence="3" type="ORF">GTS_44350</name>
</gene>
<comment type="caution">
    <text evidence="3">The sequence shown here is derived from an EMBL/GenBank/DDBJ whole genome shotgun (WGS) entry which is preliminary data.</text>
</comment>
<dbReference type="RefSeq" id="WP_137815797.1">
    <property type="nucleotide sequence ID" value="NZ_BJFL01000029.1"/>
</dbReference>
<keyword evidence="2" id="KW-0472">Membrane</keyword>
<keyword evidence="4" id="KW-1185">Reference proteome</keyword>
<accession>A0A4D4JBU3</accession>
<evidence type="ECO:0000256" key="2">
    <source>
        <dbReference type="SAM" id="Phobius"/>
    </source>
</evidence>
<feature type="transmembrane region" description="Helical" evidence="2">
    <location>
        <begin position="29"/>
        <end position="48"/>
    </location>
</feature>
<reference evidence="4" key="1">
    <citation type="submission" date="2019-04" db="EMBL/GenBank/DDBJ databases">
        <title>Draft genome sequence of Pseudonocardiaceae bacterium SL3-2-4.</title>
        <authorList>
            <person name="Ningsih F."/>
            <person name="Yokota A."/>
            <person name="Sakai Y."/>
            <person name="Nanatani K."/>
            <person name="Yabe S."/>
            <person name="Oetari A."/>
            <person name="Sjamsuridzal W."/>
        </authorList>
    </citation>
    <scope>NUCLEOTIDE SEQUENCE [LARGE SCALE GENOMIC DNA]</scope>
    <source>
        <strain evidence="4">SL3-2-4</strain>
    </source>
</reference>
<dbReference type="InterPro" id="IPR035451">
    <property type="entry name" value="Ada-like_dom_sf"/>
</dbReference>
<dbReference type="EMBL" id="BJFL01000029">
    <property type="protein sequence ID" value="GDY32802.1"/>
    <property type="molecule type" value="Genomic_DNA"/>
</dbReference>
<protein>
    <submittedName>
        <fullName evidence="3">Uncharacterized protein</fullName>
    </submittedName>
</protein>
<dbReference type="AlphaFoldDB" id="A0A4D4JBU3"/>
<keyword evidence="2" id="KW-1133">Transmembrane helix</keyword>
<keyword evidence="2" id="KW-0812">Transmembrane</keyword>
<feature type="region of interest" description="Disordered" evidence="1">
    <location>
        <begin position="65"/>
        <end position="131"/>
    </location>
</feature>
<name>A0A4D4JBU3_9PSEU</name>
<feature type="compositionally biased region" description="Low complexity" evidence="1">
    <location>
        <begin position="85"/>
        <end position="94"/>
    </location>
</feature>
<dbReference type="Proteomes" id="UP000298860">
    <property type="component" value="Unassembled WGS sequence"/>
</dbReference>